<reference evidence="5" key="1">
    <citation type="submission" date="2016-02" db="EMBL/GenBank/DDBJ databases">
        <title>Draft genome sequence of Microdochium bolleyi, a fungal endophyte of beachgrass.</title>
        <authorList>
            <consortium name="DOE Joint Genome Institute"/>
            <person name="David A.S."/>
            <person name="May G."/>
            <person name="Haridas S."/>
            <person name="Lim J."/>
            <person name="Wang M."/>
            <person name="Labutti K."/>
            <person name="Lipzen A."/>
            <person name="Barry K."/>
            <person name="Grigoriev I.V."/>
        </authorList>
    </citation>
    <scope>NUCLEOTIDE SEQUENCE [LARGE SCALE GENOMIC DNA]</scope>
    <source>
        <strain evidence="5">J235TASD1</strain>
    </source>
</reference>
<dbReference type="SUPFAM" id="SSF53254">
    <property type="entry name" value="Phosphoglycerate mutase-like"/>
    <property type="match status" value="1"/>
</dbReference>
<dbReference type="OrthoDB" id="10262962at2759"/>
<keyword evidence="3" id="KW-0472">Membrane</keyword>
<dbReference type="InterPro" id="IPR050645">
    <property type="entry name" value="Histidine_acid_phosphatase"/>
</dbReference>
<accession>A0A136IQB0</accession>
<keyword evidence="3" id="KW-1133">Transmembrane helix</keyword>
<evidence type="ECO:0000313" key="5">
    <source>
        <dbReference type="Proteomes" id="UP000070501"/>
    </source>
</evidence>
<dbReference type="InterPro" id="IPR029033">
    <property type="entry name" value="His_PPase_superfam"/>
</dbReference>
<evidence type="ECO:0000256" key="2">
    <source>
        <dbReference type="SAM" id="MobiDB-lite"/>
    </source>
</evidence>
<evidence type="ECO:0000256" key="3">
    <source>
        <dbReference type="SAM" id="Phobius"/>
    </source>
</evidence>
<feature type="transmembrane region" description="Helical" evidence="3">
    <location>
        <begin position="150"/>
        <end position="172"/>
    </location>
</feature>
<dbReference type="Gene3D" id="3.40.50.1240">
    <property type="entry name" value="Phosphoglycerate mutase-like"/>
    <property type="match status" value="1"/>
</dbReference>
<name>A0A136IQB0_9PEZI</name>
<dbReference type="Pfam" id="PF00328">
    <property type="entry name" value="His_Phos_2"/>
    <property type="match status" value="1"/>
</dbReference>
<feature type="compositionally biased region" description="Low complexity" evidence="2">
    <location>
        <begin position="314"/>
        <end position="323"/>
    </location>
</feature>
<feature type="transmembrane region" description="Helical" evidence="3">
    <location>
        <begin position="116"/>
        <end position="138"/>
    </location>
</feature>
<dbReference type="PANTHER" id="PTHR11567">
    <property type="entry name" value="ACID PHOSPHATASE-RELATED"/>
    <property type="match status" value="1"/>
</dbReference>
<dbReference type="InterPro" id="IPR000560">
    <property type="entry name" value="His_Pase_clade-2"/>
</dbReference>
<dbReference type="EMBL" id="KQ964264">
    <property type="protein sequence ID" value="KXJ87095.1"/>
    <property type="molecule type" value="Genomic_DNA"/>
</dbReference>
<dbReference type="STRING" id="196109.A0A136IQB0"/>
<protein>
    <submittedName>
        <fullName evidence="4">Histidine phosphatase superfamily</fullName>
    </submittedName>
</protein>
<organism evidence="4 5">
    <name type="scientific">Microdochium bolleyi</name>
    <dbReference type="NCBI Taxonomy" id="196109"/>
    <lineage>
        <taxon>Eukaryota</taxon>
        <taxon>Fungi</taxon>
        <taxon>Dikarya</taxon>
        <taxon>Ascomycota</taxon>
        <taxon>Pezizomycotina</taxon>
        <taxon>Sordariomycetes</taxon>
        <taxon>Xylariomycetidae</taxon>
        <taxon>Xylariales</taxon>
        <taxon>Microdochiaceae</taxon>
        <taxon>Microdochium</taxon>
    </lineage>
</organism>
<feature type="region of interest" description="Disordered" evidence="2">
    <location>
        <begin position="292"/>
        <end position="325"/>
    </location>
</feature>
<feature type="compositionally biased region" description="Pro residues" evidence="2">
    <location>
        <begin position="292"/>
        <end position="313"/>
    </location>
</feature>
<gene>
    <name evidence="4" type="ORF">Micbo1qcDRAFT_197974</name>
</gene>
<dbReference type="Proteomes" id="UP000070501">
    <property type="component" value="Unassembled WGS sequence"/>
</dbReference>
<proteinExistence type="inferred from homology"/>
<dbReference type="GO" id="GO:0016791">
    <property type="term" value="F:phosphatase activity"/>
    <property type="evidence" value="ECO:0007669"/>
    <property type="project" value="TreeGrafter"/>
</dbReference>
<evidence type="ECO:0000256" key="1">
    <source>
        <dbReference type="ARBA" id="ARBA00005375"/>
    </source>
</evidence>
<comment type="similarity">
    <text evidence="1">Belongs to the histidine acid phosphatase family.</text>
</comment>
<dbReference type="PANTHER" id="PTHR11567:SF195">
    <property type="entry name" value="ACID PHOSPHATASE, PUTATIVE (AFU_ORTHOLOGUE AFUA_3G14570)-RELATED"/>
    <property type="match status" value="1"/>
</dbReference>
<dbReference type="AlphaFoldDB" id="A0A136IQB0"/>
<keyword evidence="5" id="KW-1185">Reference proteome</keyword>
<dbReference type="InParanoid" id="A0A136IQB0"/>
<sequence>MHIDINPTQVPRDAAVLQGHSGTRYTATRGVDPTCRGSLIHVRFSDDATLILAGGPPMSSPSSVSRVRDRDDAITKGDGDPAIRSPLSRVKPGHLASATAAAAADPRPGHRPDTLVLAPVLTIVSIYLLLLLLLLLVVGKPAAIMPLQPAMAAAAALLATTAAAAAAATGAANTTTGAAQVDLNWYPPSSSQVNNLTTALTTPHGVYGFVFNTSQTTPGAAYGTYNWCNMPHARAREYPAAKGGYKLKYVEVMQRHHKRTPYASNSFPVESYPWNCDDQGLFFYGAPFGNPTPLPPTPGPAHGPRFAPGPPPGAGSQPQSQSARTYWRGTVSPINPFTAKGWQGTCQFPQITSGGLDDSFVHGDDLYRLYHDKLGFLPGRSADPRAWQDKVAFRVTNNVITSQVAGMFIAGMYEVSPAAQIPLIIQASGVDSLEPQYSCPTASSLFSKIKSSSDARWQDHLAKSAQLIAKLDAISGVQPSPNDGGFHASFDHYFDNLSARQCHAKALPCKIGGGSGDCVTQDLADAVYRLGQWEYSHIYRDAGADTLTAAAASIGVWVAELAAHLRARIAGEGSLLYMHNFAHDGSTSRLLSVLQIDAMVWPGMGSEIVFELYQKTGAGTWHVRVLFGGKVLKSSNPSLGVMDMLPAETLLAYFDGLVGKNASLVKGKCGA</sequence>
<evidence type="ECO:0000313" key="4">
    <source>
        <dbReference type="EMBL" id="KXJ87095.1"/>
    </source>
</evidence>
<keyword evidence="3" id="KW-0812">Transmembrane</keyword>